<evidence type="ECO:0000256" key="6">
    <source>
        <dbReference type="ARBA" id="ARBA00067004"/>
    </source>
</evidence>
<sequence>MTNTIFVRQLKTMLTWLGIRNFTIGKRQIFQILLSLVVIMTVNASRCDADDESCVQEITDRPIIVVGSGLAGLSASIEAYNAGANVVLVEKEPRVGGNSAKATSGINGAASKYQKNAEIDDSVGTFKKDTLSSGDGLCVESLVDLLANNSASAIDWVSSFGVELSNIVFMGGHSQQRTHREPARPDGKPSPVGFNIVSALRKHAESLVGDKFAIKTGTKVERVITTKAGEDIVASGVQVSDSDGNREELIGTIVLATGGYGNDHTDSSLLQEFKPEVANLPTTNGPFATGEGVKMGRAIGAQLMHMDKVQIHPTGFIEVTDPNSASKFLAPEALRGSGGILLNSEGKRFTNELGRRDDVTAAIFAQKTTLKGVDNSPSVAYMLLNEDMCDKFGQPNLGFYKFKKLVRPVESLKDLAEEMGADVETLKETLSNYGKDADPFGKKVIPYTFNADSDKLWVAVITPAIHYTMGGLSINTQANIMADGSNRPIKGLYGAGEVTAGVHGGNRLGGNSLLECVVFGRIAGKSAATYTQDTLASARELDEPTE</sequence>
<comment type="cofactor">
    <cofactor evidence="1">
        <name>FAD</name>
        <dbReference type="ChEBI" id="CHEBI:57692"/>
    </cofactor>
</comment>
<dbReference type="RefSeq" id="XP_014154359.1">
    <property type="nucleotide sequence ID" value="XM_014298884.1"/>
</dbReference>
<accession>A0A0L0FUF0</accession>
<dbReference type="SUPFAM" id="SSF56425">
    <property type="entry name" value="Succinate dehydrogenase/fumarate reductase flavoprotein, catalytic domain"/>
    <property type="match status" value="1"/>
</dbReference>
<gene>
    <name evidence="10" type="ORF">SARC_07182</name>
</gene>
<dbReference type="InterPro" id="IPR010960">
    <property type="entry name" value="Flavocytochrome_c"/>
</dbReference>
<evidence type="ECO:0000256" key="2">
    <source>
        <dbReference type="ARBA" id="ARBA00022630"/>
    </source>
</evidence>
<dbReference type="FunFam" id="3.90.700.10:FF:000007">
    <property type="entry name" value="NADH-dependent fumarate reductase"/>
    <property type="match status" value="1"/>
</dbReference>
<keyword evidence="2" id="KW-0285">Flavoprotein</keyword>
<dbReference type="InterPro" id="IPR050315">
    <property type="entry name" value="FAD-oxidoreductase_2"/>
</dbReference>
<dbReference type="Gene3D" id="3.90.700.10">
    <property type="entry name" value="Succinate dehydrogenase/fumarate reductase flavoprotein, catalytic domain"/>
    <property type="match status" value="1"/>
</dbReference>
<organism evidence="10 11">
    <name type="scientific">Sphaeroforma arctica JP610</name>
    <dbReference type="NCBI Taxonomy" id="667725"/>
    <lineage>
        <taxon>Eukaryota</taxon>
        <taxon>Ichthyosporea</taxon>
        <taxon>Ichthyophonida</taxon>
        <taxon>Sphaeroforma</taxon>
    </lineage>
</organism>
<dbReference type="EMBL" id="KQ242148">
    <property type="protein sequence ID" value="KNC80457.1"/>
    <property type="molecule type" value="Genomic_DNA"/>
</dbReference>
<evidence type="ECO:0000256" key="7">
    <source>
        <dbReference type="ARBA" id="ARBA00077246"/>
    </source>
</evidence>
<dbReference type="GO" id="GO:0016156">
    <property type="term" value="F:fumarate reductase (NADH) activity"/>
    <property type="evidence" value="ECO:0007669"/>
    <property type="project" value="UniProtKB-EC"/>
</dbReference>
<evidence type="ECO:0000256" key="1">
    <source>
        <dbReference type="ARBA" id="ARBA00001974"/>
    </source>
</evidence>
<evidence type="ECO:0000313" key="11">
    <source>
        <dbReference type="Proteomes" id="UP000054560"/>
    </source>
</evidence>
<protein>
    <recommendedName>
        <fullName evidence="6">fumarate reductase (NADH)</fullName>
        <ecNumber evidence="6">1.3.1.6</ecNumber>
    </recommendedName>
    <alternativeName>
        <fullName evidence="7">NADH-dependent fumarate reductase</fullName>
    </alternativeName>
</protein>
<evidence type="ECO:0000256" key="4">
    <source>
        <dbReference type="ARBA" id="ARBA00023002"/>
    </source>
</evidence>
<dbReference type="Pfam" id="PF00890">
    <property type="entry name" value="FAD_binding_2"/>
    <property type="match status" value="1"/>
</dbReference>
<dbReference type="NCBIfam" id="TIGR01813">
    <property type="entry name" value="flavo_cyto_c"/>
    <property type="match status" value="1"/>
</dbReference>
<evidence type="ECO:0000259" key="9">
    <source>
        <dbReference type="Pfam" id="PF00890"/>
    </source>
</evidence>
<keyword evidence="11" id="KW-1185">Reference proteome</keyword>
<dbReference type="InterPro" id="IPR036188">
    <property type="entry name" value="FAD/NAD-bd_sf"/>
</dbReference>
<comment type="catalytic activity">
    <reaction evidence="5">
        <text>succinate + NAD(+) = fumarate + NADH + H(+)</text>
        <dbReference type="Rhea" id="RHEA:18281"/>
        <dbReference type="ChEBI" id="CHEBI:15378"/>
        <dbReference type="ChEBI" id="CHEBI:29806"/>
        <dbReference type="ChEBI" id="CHEBI:30031"/>
        <dbReference type="ChEBI" id="CHEBI:57540"/>
        <dbReference type="ChEBI" id="CHEBI:57945"/>
        <dbReference type="EC" id="1.3.1.6"/>
    </reaction>
</comment>
<dbReference type="AlphaFoldDB" id="A0A0L0FUF0"/>
<dbReference type="PANTHER" id="PTHR43400:SF7">
    <property type="entry name" value="FAD-DEPENDENT OXIDOREDUCTASE 2 FAD BINDING DOMAIN-CONTAINING PROTEIN"/>
    <property type="match status" value="1"/>
</dbReference>
<keyword evidence="3" id="KW-0274">FAD</keyword>
<reference evidence="10 11" key="1">
    <citation type="submission" date="2011-02" db="EMBL/GenBank/DDBJ databases">
        <title>The Genome Sequence of Sphaeroforma arctica JP610.</title>
        <authorList>
            <consortium name="The Broad Institute Genome Sequencing Platform"/>
            <person name="Russ C."/>
            <person name="Cuomo C."/>
            <person name="Young S.K."/>
            <person name="Zeng Q."/>
            <person name="Gargeya S."/>
            <person name="Alvarado L."/>
            <person name="Berlin A."/>
            <person name="Chapman S.B."/>
            <person name="Chen Z."/>
            <person name="Freedman E."/>
            <person name="Gellesch M."/>
            <person name="Goldberg J."/>
            <person name="Griggs A."/>
            <person name="Gujja S."/>
            <person name="Heilman E."/>
            <person name="Heiman D."/>
            <person name="Howarth C."/>
            <person name="Mehta T."/>
            <person name="Neiman D."/>
            <person name="Pearson M."/>
            <person name="Roberts A."/>
            <person name="Saif S."/>
            <person name="Shea T."/>
            <person name="Shenoy N."/>
            <person name="Sisk P."/>
            <person name="Stolte C."/>
            <person name="Sykes S."/>
            <person name="White J."/>
            <person name="Yandava C."/>
            <person name="Burger G."/>
            <person name="Gray M.W."/>
            <person name="Holland P.W.H."/>
            <person name="King N."/>
            <person name="Lang F.B.F."/>
            <person name="Roger A.J."/>
            <person name="Ruiz-Trillo I."/>
            <person name="Haas B."/>
            <person name="Nusbaum C."/>
            <person name="Birren B."/>
        </authorList>
    </citation>
    <scope>NUCLEOTIDE SEQUENCE [LARGE SCALE GENOMIC DNA]</scope>
    <source>
        <strain evidence="10 11">JP610</strain>
    </source>
</reference>
<keyword evidence="8" id="KW-0732">Signal</keyword>
<feature type="chain" id="PRO_5005538415" description="fumarate reductase (NADH)" evidence="8">
    <location>
        <begin position="45"/>
        <end position="546"/>
    </location>
</feature>
<feature type="signal peptide" evidence="8">
    <location>
        <begin position="1"/>
        <end position="44"/>
    </location>
</feature>
<name>A0A0L0FUF0_9EUKA</name>
<dbReference type="Proteomes" id="UP000054560">
    <property type="component" value="Unassembled WGS sequence"/>
</dbReference>
<dbReference type="OrthoDB" id="71672at2759"/>
<evidence type="ECO:0000313" key="10">
    <source>
        <dbReference type="EMBL" id="KNC80457.1"/>
    </source>
</evidence>
<dbReference type="InterPro" id="IPR003953">
    <property type="entry name" value="FAD-dep_OxRdtase_2_FAD-bd"/>
</dbReference>
<evidence type="ECO:0000256" key="8">
    <source>
        <dbReference type="SAM" id="SignalP"/>
    </source>
</evidence>
<feature type="domain" description="FAD-dependent oxidoreductase 2 FAD-binding" evidence="9">
    <location>
        <begin position="63"/>
        <end position="513"/>
    </location>
</feature>
<evidence type="ECO:0000256" key="3">
    <source>
        <dbReference type="ARBA" id="ARBA00022827"/>
    </source>
</evidence>
<dbReference type="SUPFAM" id="SSF51905">
    <property type="entry name" value="FAD/NAD(P)-binding domain"/>
    <property type="match status" value="1"/>
</dbReference>
<dbReference type="InterPro" id="IPR027477">
    <property type="entry name" value="Succ_DH/fumarate_Rdtase_cat_sf"/>
</dbReference>
<evidence type="ECO:0000256" key="5">
    <source>
        <dbReference type="ARBA" id="ARBA00050832"/>
    </source>
</evidence>
<keyword evidence="4" id="KW-0560">Oxidoreductase</keyword>
<dbReference type="GeneID" id="25907686"/>
<dbReference type="Gene3D" id="3.50.50.60">
    <property type="entry name" value="FAD/NAD(P)-binding domain"/>
    <property type="match status" value="1"/>
</dbReference>
<dbReference type="STRING" id="667725.A0A0L0FUF0"/>
<dbReference type="eggNOG" id="KOG2404">
    <property type="taxonomic scope" value="Eukaryota"/>
</dbReference>
<dbReference type="GO" id="GO:0010181">
    <property type="term" value="F:FMN binding"/>
    <property type="evidence" value="ECO:0007669"/>
    <property type="project" value="InterPro"/>
</dbReference>
<dbReference type="EC" id="1.3.1.6" evidence="6"/>
<proteinExistence type="predicted"/>
<dbReference type="PANTHER" id="PTHR43400">
    <property type="entry name" value="FUMARATE REDUCTASE"/>
    <property type="match status" value="1"/>
</dbReference>